<accession>A0ABW3Y625</accession>
<feature type="transmembrane region" description="Helical" evidence="7">
    <location>
        <begin position="261"/>
        <end position="285"/>
    </location>
</feature>
<evidence type="ECO:0000313" key="10">
    <source>
        <dbReference type="EMBL" id="MFD1319816.1"/>
    </source>
</evidence>
<dbReference type="RefSeq" id="WP_377566169.1">
    <property type="nucleotide sequence ID" value="NZ_JBHTMP010000001.1"/>
</dbReference>
<dbReference type="InterPro" id="IPR050250">
    <property type="entry name" value="Macrolide_Exporter_MacB"/>
</dbReference>
<dbReference type="Pfam" id="PF02687">
    <property type="entry name" value="FtsX"/>
    <property type="match status" value="2"/>
</dbReference>
<feature type="transmembrane region" description="Helical" evidence="7">
    <location>
        <begin position="718"/>
        <end position="746"/>
    </location>
</feature>
<feature type="transmembrane region" description="Helical" evidence="7">
    <location>
        <begin position="409"/>
        <end position="428"/>
    </location>
</feature>
<keyword evidence="11" id="KW-1185">Reference proteome</keyword>
<comment type="subcellular location">
    <subcellularLocation>
        <location evidence="1">Cell membrane</location>
        <topology evidence="1">Multi-pass membrane protein</topology>
    </subcellularLocation>
</comment>
<name>A0ABW3Y625_9ACTN</name>
<evidence type="ECO:0000259" key="9">
    <source>
        <dbReference type="Pfam" id="PF12704"/>
    </source>
</evidence>
<proteinExistence type="inferred from homology"/>
<dbReference type="PANTHER" id="PTHR30572">
    <property type="entry name" value="MEMBRANE COMPONENT OF TRANSPORTER-RELATED"/>
    <property type="match status" value="1"/>
</dbReference>
<evidence type="ECO:0000256" key="3">
    <source>
        <dbReference type="ARBA" id="ARBA00022692"/>
    </source>
</evidence>
<evidence type="ECO:0000259" key="8">
    <source>
        <dbReference type="Pfam" id="PF02687"/>
    </source>
</evidence>
<evidence type="ECO:0000256" key="6">
    <source>
        <dbReference type="ARBA" id="ARBA00038076"/>
    </source>
</evidence>
<reference evidence="11" key="1">
    <citation type="journal article" date="2019" name="Int. J. Syst. Evol. Microbiol.">
        <title>The Global Catalogue of Microorganisms (GCM) 10K type strain sequencing project: providing services to taxonomists for standard genome sequencing and annotation.</title>
        <authorList>
            <consortium name="The Broad Institute Genomics Platform"/>
            <consortium name="The Broad Institute Genome Sequencing Center for Infectious Disease"/>
            <person name="Wu L."/>
            <person name="Ma J."/>
        </authorList>
    </citation>
    <scope>NUCLEOTIDE SEQUENCE [LARGE SCALE GENOMIC DNA]</scope>
    <source>
        <strain evidence="11">JCM 31037</strain>
    </source>
</reference>
<feature type="transmembrane region" description="Helical" evidence="7">
    <location>
        <begin position="434"/>
        <end position="460"/>
    </location>
</feature>
<evidence type="ECO:0000256" key="5">
    <source>
        <dbReference type="ARBA" id="ARBA00023136"/>
    </source>
</evidence>
<evidence type="ECO:0000313" key="11">
    <source>
        <dbReference type="Proteomes" id="UP001597260"/>
    </source>
</evidence>
<feature type="domain" description="MacB-like periplasmic core" evidence="9">
    <location>
        <begin position="489"/>
        <end position="691"/>
    </location>
</feature>
<keyword evidence="2" id="KW-1003">Cell membrane</keyword>
<evidence type="ECO:0000256" key="1">
    <source>
        <dbReference type="ARBA" id="ARBA00004651"/>
    </source>
</evidence>
<comment type="similarity">
    <text evidence="6">Belongs to the ABC-4 integral membrane protein family.</text>
</comment>
<feature type="domain" description="ABC3 transporter permease C-terminal" evidence="8">
    <location>
        <begin position="724"/>
        <end position="841"/>
    </location>
</feature>
<dbReference type="EMBL" id="JBHTMP010000001">
    <property type="protein sequence ID" value="MFD1319816.1"/>
    <property type="molecule type" value="Genomic_DNA"/>
</dbReference>
<feature type="transmembrane region" description="Helical" evidence="7">
    <location>
        <begin position="767"/>
        <end position="795"/>
    </location>
</feature>
<evidence type="ECO:0000256" key="2">
    <source>
        <dbReference type="ARBA" id="ARBA00022475"/>
    </source>
</evidence>
<evidence type="ECO:0000256" key="7">
    <source>
        <dbReference type="SAM" id="Phobius"/>
    </source>
</evidence>
<feature type="transmembrane region" description="Helical" evidence="7">
    <location>
        <begin position="306"/>
        <end position="339"/>
    </location>
</feature>
<evidence type="ECO:0000256" key="4">
    <source>
        <dbReference type="ARBA" id="ARBA00022989"/>
    </source>
</evidence>
<feature type="transmembrane region" description="Helical" evidence="7">
    <location>
        <begin position="493"/>
        <end position="514"/>
    </location>
</feature>
<keyword evidence="3 7" id="KW-0812">Transmembrane</keyword>
<feature type="domain" description="ABC3 transporter permease C-terminal" evidence="8">
    <location>
        <begin position="264"/>
        <end position="384"/>
    </location>
</feature>
<comment type="caution">
    <text evidence="10">The sequence shown here is derived from an EMBL/GenBank/DDBJ whole genome shotgun (WGS) entry which is preliminary data.</text>
</comment>
<sequence>MSRVILAGLRARTGRLLFSAIAIAIALAVAFVTGARVLDEAVGVGLRAELAGQARNVDASITAGLHGNQTSNPLNDEVLRKVRQIPGVAAAEGRLTVQAPLVGVTGRASDAAATALPADPLLRPYELVEGRYPETDREVTLDRRTATESGYRLGQPVRVLTEDGQQREFTLVGTFRPAVPGSQLGTGRQLLLRPDALRLLTPDGSYSEIVARATSGTDQRQLVDQITRTLDRSDLVVMTGAAAVDQLLAQTAPQTPDFARFFSTFALIALAVAAMVIYNTFGILVTQRTRELALLRCVGASKRQVFTGVLAEAAATGAVASMLGLFGGVGLAALLQLLIGAFGVEGEAAVHTPVTTRTVLLAGAVGVLVTMAASLVPAYAATRVAPVAALRTRSDGPTKAAHDSRLRSAVTALLALTGTGLAVFGLEAGAERGVALIGLCLLALLGAALAAGPLLVGPIVRTLGGVPRRLAGTPGLLACTNATRNPRRTAATAAALMLGLTVVALITTVVATAGHSVEQAIDRQYPVDYTLTSAVPPRPLPPALLETISTLDEVAVAAPSQSLGVDLGPAGGYWLTAVDGRAIGSLLRPGVLDGQLDRLGPDELAISRQLADETGLAVNQTLPVSTRHGRVDMRVTAIYDSVDGPDIDLGLGLMDLTTLDTLDPSTTGYQNIMVKMRPGIGLAEGRSAIEQAVSGSPLTQLASSEDLKKRAAEQFQQLLGYLWALIGLAVVIALAGIGNTLSLSVLERTRESALLRALGLTRGQLRATLMIESVLIALMGAALGLVLGVGSAWLISRVAASSAMPMTMTVPFGQLGLALATTVLAAPLATLLPARRAARRSITAGMAEP</sequence>
<keyword evidence="5 7" id="KW-0472">Membrane</keyword>
<dbReference type="InterPro" id="IPR025857">
    <property type="entry name" value="MacB_PCD"/>
</dbReference>
<keyword evidence="4 7" id="KW-1133">Transmembrane helix</keyword>
<organism evidence="10 11">
    <name type="scientific">Micromonospora sonneratiae</name>
    <dbReference type="NCBI Taxonomy" id="1184706"/>
    <lineage>
        <taxon>Bacteria</taxon>
        <taxon>Bacillati</taxon>
        <taxon>Actinomycetota</taxon>
        <taxon>Actinomycetes</taxon>
        <taxon>Micromonosporales</taxon>
        <taxon>Micromonosporaceae</taxon>
        <taxon>Micromonospora</taxon>
    </lineage>
</organism>
<feature type="transmembrane region" description="Helical" evidence="7">
    <location>
        <begin position="815"/>
        <end position="834"/>
    </location>
</feature>
<feature type="domain" description="MacB-like periplasmic core" evidence="9">
    <location>
        <begin position="22"/>
        <end position="228"/>
    </location>
</feature>
<dbReference type="InterPro" id="IPR003838">
    <property type="entry name" value="ABC3_permease_C"/>
</dbReference>
<dbReference type="Proteomes" id="UP001597260">
    <property type="component" value="Unassembled WGS sequence"/>
</dbReference>
<protein>
    <submittedName>
        <fullName evidence="10">ABC transporter permease</fullName>
    </submittedName>
</protein>
<dbReference type="Pfam" id="PF12704">
    <property type="entry name" value="MacB_PCD"/>
    <property type="match status" value="2"/>
</dbReference>
<gene>
    <name evidence="10" type="ORF">ACFQ4H_01795</name>
</gene>
<dbReference type="PANTHER" id="PTHR30572:SF4">
    <property type="entry name" value="ABC TRANSPORTER PERMEASE YTRF"/>
    <property type="match status" value="1"/>
</dbReference>
<feature type="transmembrane region" description="Helical" evidence="7">
    <location>
        <begin position="359"/>
        <end position="381"/>
    </location>
</feature>